<keyword evidence="2" id="KW-1185">Reference proteome</keyword>
<evidence type="ECO:0000313" key="2">
    <source>
        <dbReference type="Proteomes" id="UP000467840"/>
    </source>
</evidence>
<sequence>MAIELHNRDSSLLPPPQSQFFTDDVLSGNNNKHLNLTWSSCFSSSDFGSALSSPVESELGSSQSESDQDDDYISELTRQMSHYTLQDDESRHENEAWSLAGSPQSTKRFRLGASQEEVNMIGRFENLKINREKLGYNDSERFVSTSLEPASAPSAMRKPRNRNIEIGSKQALIDYQIRAIQFYKLKQEQIMKQKQESLYWRKQAKGLNHLELDKQQARQFHQSKGRTCGGFGNGQKGSWANLQQQQRTGSEMTAFFLGESGSRSGSCGTGVFLPRGIGNTCESSKKQGCSTVLIPARVVQALKLHFDKMGSESISNKPTFPVQHDASMGDVMYGLQFQNNSHSRTVPAENQEMGLPQEWTY</sequence>
<accession>A0A6A6MHP2</accession>
<dbReference type="PANTHER" id="PTHR33356">
    <property type="entry name" value="TIP41-LIKE PROTEIN"/>
    <property type="match status" value="1"/>
</dbReference>
<name>A0A6A6MHP2_HEVBR</name>
<proteinExistence type="predicted"/>
<comment type="caution">
    <text evidence="1">The sequence shown here is derived from an EMBL/GenBank/DDBJ whole genome shotgun (WGS) entry which is preliminary data.</text>
</comment>
<dbReference type="Proteomes" id="UP000467840">
    <property type="component" value="Chromosome 14"/>
</dbReference>
<dbReference type="PANTHER" id="PTHR33356:SF16">
    <property type="entry name" value="G PATCH DOMAIN PROTEIN"/>
    <property type="match status" value="1"/>
</dbReference>
<protein>
    <submittedName>
        <fullName evidence="1">Uncharacterized protein</fullName>
    </submittedName>
</protein>
<dbReference type="AlphaFoldDB" id="A0A6A6MHP2"/>
<organism evidence="1 2">
    <name type="scientific">Hevea brasiliensis</name>
    <name type="common">Para rubber tree</name>
    <name type="synonym">Siphonia brasiliensis</name>
    <dbReference type="NCBI Taxonomy" id="3981"/>
    <lineage>
        <taxon>Eukaryota</taxon>
        <taxon>Viridiplantae</taxon>
        <taxon>Streptophyta</taxon>
        <taxon>Embryophyta</taxon>
        <taxon>Tracheophyta</taxon>
        <taxon>Spermatophyta</taxon>
        <taxon>Magnoliopsida</taxon>
        <taxon>eudicotyledons</taxon>
        <taxon>Gunneridae</taxon>
        <taxon>Pentapetalae</taxon>
        <taxon>rosids</taxon>
        <taxon>fabids</taxon>
        <taxon>Malpighiales</taxon>
        <taxon>Euphorbiaceae</taxon>
        <taxon>Crotonoideae</taxon>
        <taxon>Micrandreae</taxon>
        <taxon>Hevea</taxon>
    </lineage>
</organism>
<dbReference type="EMBL" id="JAAGAX010000006">
    <property type="protein sequence ID" value="KAF2311918.1"/>
    <property type="molecule type" value="Genomic_DNA"/>
</dbReference>
<evidence type="ECO:0000313" key="1">
    <source>
        <dbReference type="EMBL" id="KAF2311918.1"/>
    </source>
</evidence>
<reference evidence="1 2" key="1">
    <citation type="journal article" date="2020" name="Mol. Plant">
        <title>The Chromosome-Based Rubber Tree Genome Provides New Insights into Spurge Genome Evolution and Rubber Biosynthesis.</title>
        <authorList>
            <person name="Liu J."/>
            <person name="Shi C."/>
            <person name="Shi C.C."/>
            <person name="Li W."/>
            <person name="Zhang Q.J."/>
            <person name="Zhang Y."/>
            <person name="Li K."/>
            <person name="Lu H.F."/>
            <person name="Shi C."/>
            <person name="Zhu S.T."/>
            <person name="Xiao Z.Y."/>
            <person name="Nan H."/>
            <person name="Yue Y."/>
            <person name="Zhu X.G."/>
            <person name="Wu Y."/>
            <person name="Hong X.N."/>
            <person name="Fan G.Y."/>
            <person name="Tong Y."/>
            <person name="Zhang D."/>
            <person name="Mao C.L."/>
            <person name="Liu Y.L."/>
            <person name="Hao S.J."/>
            <person name="Liu W.Q."/>
            <person name="Lv M.Q."/>
            <person name="Zhang H.B."/>
            <person name="Liu Y."/>
            <person name="Hu-Tang G.R."/>
            <person name="Wang J.P."/>
            <person name="Wang J.H."/>
            <person name="Sun Y.H."/>
            <person name="Ni S.B."/>
            <person name="Chen W.B."/>
            <person name="Zhang X.C."/>
            <person name="Jiao Y.N."/>
            <person name="Eichler E.E."/>
            <person name="Li G.H."/>
            <person name="Liu X."/>
            <person name="Gao L.Z."/>
        </authorList>
    </citation>
    <scope>NUCLEOTIDE SEQUENCE [LARGE SCALE GENOMIC DNA]</scope>
    <source>
        <strain evidence="2">cv. GT1</strain>
        <tissue evidence="1">Leaf</tissue>
    </source>
</reference>
<gene>
    <name evidence="1" type="ORF">GH714_027367</name>
</gene>